<name>A0AAV9G8R3_9PEZI</name>
<dbReference type="InterPro" id="IPR044726">
    <property type="entry name" value="ABCC_6TM_D2"/>
</dbReference>
<feature type="domain" description="ABC transporter" evidence="9">
    <location>
        <begin position="562"/>
        <end position="789"/>
    </location>
</feature>
<dbReference type="InterPro" id="IPR017871">
    <property type="entry name" value="ABC_transporter-like_CS"/>
</dbReference>
<accession>A0AAV9G8R3</accession>
<dbReference type="SUPFAM" id="SSF52540">
    <property type="entry name" value="P-loop containing nucleoside triphosphate hydrolases"/>
    <property type="match status" value="2"/>
</dbReference>
<dbReference type="InterPro" id="IPR003593">
    <property type="entry name" value="AAA+_ATPase"/>
</dbReference>
<dbReference type="InterPro" id="IPR036640">
    <property type="entry name" value="ABC1_TM_sf"/>
</dbReference>
<dbReference type="GO" id="GO:0016020">
    <property type="term" value="C:membrane"/>
    <property type="evidence" value="ECO:0007669"/>
    <property type="project" value="UniProtKB-SubCell"/>
</dbReference>
<keyword evidence="6 8" id="KW-1133">Transmembrane helix</keyword>
<dbReference type="InterPro" id="IPR011527">
    <property type="entry name" value="ABC1_TM_dom"/>
</dbReference>
<feature type="transmembrane region" description="Helical" evidence="8">
    <location>
        <begin position="363"/>
        <end position="388"/>
    </location>
</feature>
<feature type="domain" description="ABC transporter" evidence="9">
    <location>
        <begin position="1156"/>
        <end position="1439"/>
    </location>
</feature>
<feature type="transmembrane region" description="Helical" evidence="8">
    <location>
        <begin position="842"/>
        <end position="862"/>
    </location>
</feature>
<dbReference type="Gene3D" id="1.20.1560.10">
    <property type="entry name" value="ABC transporter type 1, transmembrane domain"/>
    <property type="match status" value="2"/>
</dbReference>
<keyword evidence="4" id="KW-0547">Nucleotide-binding</keyword>
<keyword evidence="7 8" id="KW-0472">Membrane</keyword>
<comment type="caution">
    <text evidence="11">The sequence shown here is derived from an EMBL/GenBank/DDBJ whole genome shotgun (WGS) entry which is preliminary data.</text>
</comment>
<organism evidence="11 12">
    <name type="scientific">Podospora aff. communis PSN243</name>
    <dbReference type="NCBI Taxonomy" id="3040156"/>
    <lineage>
        <taxon>Eukaryota</taxon>
        <taxon>Fungi</taxon>
        <taxon>Dikarya</taxon>
        <taxon>Ascomycota</taxon>
        <taxon>Pezizomycotina</taxon>
        <taxon>Sordariomycetes</taxon>
        <taxon>Sordariomycetidae</taxon>
        <taxon>Sordariales</taxon>
        <taxon>Podosporaceae</taxon>
        <taxon>Podospora</taxon>
    </lineage>
</organism>
<dbReference type="PANTHER" id="PTHR24223">
    <property type="entry name" value="ATP-BINDING CASSETTE SUB-FAMILY C"/>
    <property type="match status" value="1"/>
</dbReference>
<feature type="transmembrane region" description="Helical" evidence="8">
    <location>
        <begin position="502"/>
        <end position="527"/>
    </location>
</feature>
<dbReference type="Pfam" id="PF00005">
    <property type="entry name" value="ABC_tran"/>
    <property type="match status" value="2"/>
</dbReference>
<dbReference type="CDD" id="cd18580">
    <property type="entry name" value="ABC_6TM_ABCC_D2"/>
    <property type="match status" value="1"/>
</dbReference>
<dbReference type="InterPro" id="IPR027417">
    <property type="entry name" value="P-loop_NTPase"/>
</dbReference>
<dbReference type="PROSITE" id="PS00211">
    <property type="entry name" value="ABC_TRANSPORTER_1"/>
    <property type="match status" value="1"/>
</dbReference>
<dbReference type="CDD" id="cd03250">
    <property type="entry name" value="ABCC_MRP_domain1"/>
    <property type="match status" value="1"/>
</dbReference>
<feature type="domain" description="ABC transmembrane type-1" evidence="10">
    <location>
        <begin position="247"/>
        <end position="522"/>
    </location>
</feature>
<reference evidence="11" key="2">
    <citation type="submission" date="2023-05" db="EMBL/GenBank/DDBJ databases">
        <authorList>
            <consortium name="Lawrence Berkeley National Laboratory"/>
            <person name="Steindorff A."/>
            <person name="Hensen N."/>
            <person name="Bonometti L."/>
            <person name="Westerberg I."/>
            <person name="Brannstrom I.O."/>
            <person name="Guillou S."/>
            <person name="Cros-Aarteil S."/>
            <person name="Calhoun S."/>
            <person name="Haridas S."/>
            <person name="Kuo A."/>
            <person name="Mondo S."/>
            <person name="Pangilinan J."/>
            <person name="Riley R."/>
            <person name="Labutti K."/>
            <person name="Andreopoulos B."/>
            <person name="Lipzen A."/>
            <person name="Chen C."/>
            <person name="Yanf M."/>
            <person name="Daum C."/>
            <person name="Ng V."/>
            <person name="Clum A."/>
            <person name="Ohm R."/>
            <person name="Martin F."/>
            <person name="Silar P."/>
            <person name="Natvig D."/>
            <person name="Lalanne C."/>
            <person name="Gautier V."/>
            <person name="Ament-Velasquez S.L."/>
            <person name="Kruys A."/>
            <person name="Hutchinson M.I."/>
            <person name="Powell A.J."/>
            <person name="Barry K."/>
            <person name="Miller A.N."/>
            <person name="Grigoriev I.V."/>
            <person name="Debuchy R."/>
            <person name="Gladieux P."/>
            <person name="Thoren M.H."/>
            <person name="Johannesson H."/>
        </authorList>
    </citation>
    <scope>NUCLEOTIDE SEQUENCE</scope>
    <source>
        <strain evidence="11">PSN243</strain>
    </source>
</reference>
<feature type="transmembrane region" description="Helical" evidence="8">
    <location>
        <begin position="459"/>
        <end position="482"/>
    </location>
</feature>
<feature type="transmembrane region" description="Helical" evidence="8">
    <location>
        <begin position="1061"/>
        <end position="1083"/>
    </location>
</feature>
<keyword evidence="2" id="KW-0813">Transport</keyword>
<dbReference type="GO" id="GO:0016887">
    <property type="term" value="F:ATP hydrolysis activity"/>
    <property type="evidence" value="ECO:0007669"/>
    <property type="project" value="InterPro"/>
</dbReference>
<evidence type="ECO:0000256" key="5">
    <source>
        <dbReference type="ARBA" id="ARBA00022840"/>
    </source>
</evidence>
<feature type="transmembrane region" description="Helical" evidence="8">
    <location>
        <begin position="70"/>
        <end position="92"/>
    </location>
</feature>
<dbReference type="GO" id="GO:0140359">
    <property type="term" value="F:ABC-type transporter activity"/>
    <property type="evidence" value="ECO:0007669"/>
    <property type="project" value="InterPro"/>
</dbReference>
<sequence>MHTPLQLLSAAASTLFVLYLPFRLSKLQTETTKVAGRHRGYGNLAVAILLASLQLIALAVNAFATSPLDTSRILLSIPSVLACIALCPLLVVEHRRSVRPSDLAVVYLLVTLVCDSIELATFMQGNGFSAAARLATASAAFKSVLLVLESRARDDILLERVSPEESAGILARSFFWWINPILVKGNRKILTGDCLPELDHKLLSEQRRGNALAAWAQRPQPETKTSLPRALASSMLSHFLAPIIPRLCLIVFRYAQPVLISTAIRTINTASSRSSKADYSVVLMAIIVYVGLAVSKAWYQHRINRLKIMIRGAVVGLINNKSLTQRSGGYDDGKAVTLMSTDAENLGQTASMFHEAWAHFVEVMIGLTMLAHQVGWIFVVPVVIIFFCSRMSRYLAKNLQGIQKDWTVATQKRIAMTISMLSSMKSLKMLGITPYTEPLVQNLRVEELSKALKVRWMMVAYNASANALGLFSPIITLVLYVVVSSWDGSVLDTETAFTTTALLGLVTHPANMIMTIIPQAVGSLAAFKRIQEYLLEQPRLDERLSIKGSGLSPAAAEAFPVIQLENVTLQPNPSTPALLENISFVVEKGSLVICGGPVGSGKTMMARALLGELPTASGTVSVASRRIACCEQSPWLPSGTLREAVCGFGRKDLGWYNEVIRLCCLDEDLRSLPNGDQTMIGSRGLNLSGGQRQRVALARAVHARSQLVLLDDCFSALDGKTENKIVENLLGPSGLFRKNGTTVFLISNSAAHFCLADWLVILGDGAITYQGKWDDLKQNTKLVLKLDVGETQKKAGDVQPELDKAVKSRSLKVAEAANDLSRATGDFSLYGYYLGAVGVRNFGLLLLFTFSCSFFVTFPHYWLQQWMEAPVSQTWFYVGGYLASALITWLSTNGSMSTTHILISPTSGIELHRRLLSTIVGAPLLYFSNTDTGVILNQFSQDMQLIDRSLPPAISGLLTQIFKLLVQIIFLFAAQKVLTLSLPLCVAIVYIVQRVYLRTSRQLRLLDLESQSAVYSSFLESVEGVTTIRAFGWERQAEEANIQALDESQKPAYVLFCLQQWLGIVLDLIVAAIATGFIALALFLRGSATSGQVGMALNIVLVANTTLLGLVLQWTNMEISLGAISRLKSLEASVPKEDKPQEDHIPDSSWPYSGAVEFDDVTVAYNDEAIVLKDISLKISAGQQVAVCGRTGSGKSTMLLTLLRLVDIKSGTIRVDGVDLSLVPRALIRQRCFITVGQDALVLSQASLRFNLDPSSSLSDDAIIAALRKTNLWKHFSGNDDVASVIDSCQFSTAGDILDAFIASLPQMSTGQSQLFAVARAILQLETLRRIHKSDPDEPYSDDVSTAGRVRQTMPILLLDEATSSLDPESESAIRAIIRSEFTDRGHTVIAITHRLGGLTENNLGSDSKRDMMVLLSGGKVEQFGPIREVTDASVNGFQE</sequence>
<reference evidence="11" key="1">
    <citation type="journal article" date="2023" name="Mol. Phylogenet. Evol.">
        <title>Genome-scale phylogeny and comparative genomics of the fungal order Sordariales.</title>
        <authorList>
            <person name="Hensen N."/>
            <person name="Bonometti L."/>
            <person name="Westerberg I."/>
            <person name="Brannstrom I.O."/>
            <person name="Guillou S."/>
            <person name="Cros-Aarteil S."/>
            <person name="Calhoun S."/>
            <person name="Haridas S."/>
            <person name="Kuo A."/>
            <person name="Mondo S."/>
            <person name="Pangilinan J."/>
            <person name="Riley R."/>
            <person name="LaButti K."/>
            <person name="Andreopoulos B."/>
            <person name="Lipzen A."/>
            <person name="Chen C."/>
            <person name="Yan M."/>
            <person name="Daum C."/>
            <person name="Ng V."/>
            <person name="Clum A."/>
            <person name="Steindorff A."/>
            <person name="Ohm R.A."/>
            <person name="Martin F."/>
            <person name="Silar P."/>
            <person name="Natvig D.O."/>
            <person name="Lalanne C."/>
            <person name="Gautier V."/>
            <person name="Ament-Velasquez S.L."/>
            <person name="Kruys A."/>
            <person name="Hutchinson M.I."/>
            <person name="Powell A.J."/>
            <person name="Barry K."/>
            <person name="Miller A.N."/>
            <person name="Grigoriev I.V."/>
            <person name="Debuchy R."/>
            <person name="Gladieux P."/>
            <person name="Hiltunen Thoren M."/>
            <person name="Johannesson H."/>
        </authorList>
    </citation>
    <scope>NUCLEOTIDE SEQUENCE</scope>
    <source>
        <strain evidence="11">PSN243</strain>
    </source>
</reference>
<dbReference type="InterPro" id="IPR044746">
    <property type="entry name" value="ABCC_6TM_D1"/>
</dbReference>
<evidence type="ECO:0000256" key="2">
    <source>
        <dbReference type="ARBA" id="ARBA00022448"/>
    </source>
</evidence>
<dbReference type="PROSITE" id="PS50929">
    <property type="entry name" value="ABC_TM1F"/>
    <property type="match status" value="2"/>
</dbReference>
<dbReference type="EMBL" id="MU865976">
    <property type="protein sequence ID" value="KAK4444468.1"/>
    <property type="molecule type" value="Genomic_DNA"/>
</dbReference>
<evidence type="ECO:0000313" key="12">
    <source>
        <dbReference type="Proteomes" id="UP001321760"/>
    </source>
</evidence>
<evidence type="ECO:0000256" key="3">
    <source>
        <dbReference type="ARBA" id="ARBA00022692"/>
    </source>
</evidence>
<evidence type="ECO:0000256" key="7">
    <source>
        <dbReference type="ARBA" id="ARBA00023136"/>
    </source>
</evidence>
<dbReference type="InterPro" id="IPR003439">
    <property type="entry name" value="ABC_transporter-like_ATP-bd"/>
</dbReference>
<dbReference type="FunFam" id="1.20.1560.10:FF:000066">
    <property type="entry name" value="ABC multidrug transporter (Eurofung)"/>
    <property type="match status" value="1"/>
</dbReference>
<evidence type="ECO:0000313" key="11">
    <source>
        <dbReference type="EMBL" id="KAK4444468.1"/>
    </source>
</evidence>
<feature type="transmembrane region" description="Helical" evidence="8">
    <location>
        <begin position="874"/>
        <end position="892"/>
    </location>
</feature>
<dbReference type="Proteomes" id="UP001321760">
    <property type="component" value="Unassembled WGS sequence"/>
</dbReference>
<dbReference type="Gene3D" id="3.40.50.300">
    <property type="entry name" value="P-loop containing nucleotide triphosphate hydrolases"/>
    <property type="match status" value="2"/>
</dbReference>
<evidence type="ECO:0000256" key="1">
    <source>
        <dbReference type="ARBA" id="ARBA00004141"/>
    </source>
</evidence>
<evidence type="ECO:0000259" key="9">
    <source>
        <dbReference type="PROSITE" id="PS50893"/>
    </source>
</evidence>
<dbReference type="SMART" id="SM00382">
    <property type="entry name" value="AAA"/>
    <property type="match status" value="2"/>
</dbReference>
<feature type="transmembrane region" description="Helical" evidence="8">
    <location>
        <begin position="980"/>
        <end position="997"/>
    </location>
</feature>
<dbReference type="InterPro" id="IPR050173">
    <property type="entry name" value="ABC_transporter_C-like"/>
</dbReference>
<comment type="subcellular location">
    <subcellularLocation>
        <location evidence="1">Membrane</location>
        <topology evidence="1">Multi-pass membrane protein</topology>
    </subcellularLocation>
</comment>
<dbReference type="PANTHER" id="PTHR24223:SF345">
    <property type="entry name" value="ABC MULTIDRUG TRANSPORTER (EUROFUNG)"/>
    <property type="match status" value="1"/>
</dbReference>
<dbReference type="PROSITE" id="PS50893">
    <property type="entry name" value="ABC_TRANSPORTER_2"/>
    <property type="match status" value="2"/>
</dbReference>
<gene>
    <name evidence="11" type="ORF">QBC34DRAFT_414991</name>
</gene>
<dbReference type="SUPFAM" id="SSF90123">
    <property type="entry name" value="ABC transporter transmembrane region"/>
    <property type="match status" value="2"/>
</dbReference>
<evidence type="ECO:0000256" key="6">
    <source>
        <dbReference type="ARBA" id="ARBA00022989"/>
    </source>
</evidence>
<dbReference type="CDD" id="cd18579">
    <property type="entry name" value="ABC_6TM_ABCC_D1"/>
    <property type="match status" value="1"/>
</dbReference>
<feature type="transmembrane region" description="Helical" evidence="8">
    <location>
        <begin position="1095"/>
        <end position="1112"/>
    </location>
</feature>
<feature type="domain" description="ABC transmembrane type-1" evidence="10">
    <location>
        <begin position="844"/>
        <end position="1118"/>
    </location>
</feature>
<feature type="transmembrane region" description="Helical" evidence="8">
    <location>
        <begin position="6"/>
        <end position="22"/>
    </location>
</feature>
<evidence type="ECO:0000256" key="8">
    <source>
        <dbReference type="SAM" id="Phobius"/>
    </source>
</evidence>
<evidence type="ECO:0000256" key="4">
    <source>
        <dbReference type="ARBA" id="ARBA00022741"/>
    </source>
</evidence>
<feature type="transmembrane region" description="Helical" evidence="8">
    <location>
        <begin position="43"/>
        <end position="64"/>
    </location>
</feature>
<proteinExistence type="predicted"/>
<keyword evidence="12" id="KW-1185">Reference proteome</keyword>
<feature type="transmembrane region" description="Helical" evidence="8">
    <location>
        <begin position="281"/>
        <end position="299"/>
    </location>
</feature>
<keyword evidence="5 11" id="KW-0067">ATP-binding</keyword>
<evidence type="ECO:0000259" key="10">
    <source>
        <dbReference type="PROSITE" id="PS50929"/>
    </source>
</evidence>
<dbReference type="GO" id="GO:0005524">
    <property type="term" value="F:ATP binding"/>
    <property type="evidence" value="ECO:0007669"/>
    <property type="project" value="UniProtKB-KW"/>
</dbReference>
<dbReference type="Pfam" id="PF00664">
    <property type="entry name" value="ABC_membrane"/>
    <property type="match status" value="2"/>
</dbReference>
<keyword evidence="3 8" id="KW-0812">Transmembrane</keyword>
<protein>
    <submittedName>
        <fullName evidence="11">ATP-binding cassette-containing protein</fullName>
    </submittedName>
</protein>